<reference evidence="1" key="1">
    <citation type="submission" date="2014-09" db="EMBL/GenBank/DDBJ databases">
        <authorList>
            <person name="Magalhaes I.L.F."/>
            <person name="Oliveira U."/>
            <person name="Santos F.R."/>
            <person name="Vidigal T.H.D.A."/>
            <person name="Brescovit A.D."/>
            <person name="Santos A.J."/>
        </authorList>
    </citation>
    <scope>NUCLEOTIDE SEQUENCE</scope>
    <source>
        <tissue evidence="1">Shoot tissue taken approximately 20 cm above the soil surface</tissue>
    </source>
</reference>
<dbReference type="AlphaFoldDB" id="A0A0A9GVZ3"/>
<organism evidence="1">
    <name type="scientific">Arundo donax</name>
    <name type="common">Giant reed</name>
    <name type="synonym">Donax arundinaceus</name>
    <dbReference type="NCBI Taxonomy" id="35708"/>
    <lineage>
        <taxon>Eukaryota</taxon>
        <taxon>Viridiplantae</taxon>
        <taxon>Streptophyta</taxon>
        <taxon>Embryophyta</taxon>
        <taxon>Tracheophyta</taxon>
        <taxon>Spermatophyta</taxon>
        <taxon>Magnoliopsida</taxon>
        <taxon>Liliopsida</taxon>
        <taxon>Poales</taxon>
        <taxon>Poaceae</taxon>
        <taxon>PACMAD clade</taxon>
        <taxon>Arundinoideae</taxon>
        <taxon>Arundineae</taxon>
        <taxon>Arundo</taxon>
    </lineage>
</organism>
<accession>A0A0A9GVZ3</accession>
<sequence>MELKISRASSCNPAASQILRTTLKVALLGTNLFESIQAKRSSASLCRRLTV</sequence>
<proteinExistence type="predicted"/>
<reference evidence="1" key="2">
    <citation type="journal article" date="2015" name="Data Brief">
        <title>Shoot transcriptome of the giant reed, Arundo donax.</title>
        <authorList>
            <person name="Barrero R.A."/>
            <person name="Guerrero F.D."/>
            <person name="Moolhuijzen P."/>
            <person name="Goolsby J.A."/>
            <person name="Tidwell J."/>
            <person name="Bellgard S.E."/>
            <person name="Bellgard M.I."/>
        </authorList>
    </citation>
    <scope>NUCLEOTIDE SEQUENCE</scope>
    <source>
        <tissue evidence="1">Shoot tissue taken approximately 20 cm above the soil surface</tissue>
    </source>
</reference>
<dbReference type="EMBL" id="GBRH01171160">
    <property type="protein sequence ID" value="JAE26736.1"/>
    <property type="molecule type" value="Transcribed_RNA"/>
</dbReference>
<protein>
    <submittedName>
        <fullName evidence="1">Uncharacterized protein</fullName>
    </submittedName>
</protein>
<evidence type="ECO:0000313" key="1">
    <source>
        <dbReference type="EMBL" id="JAE26736.1"/>
    </source>
</evidence>
<name>A0A0A9GVZ3_ARUDO</name>